<dbReference type="GO" id="GO:0042742">
    <property type="term" value="P:defense response to bacterium"/>
    <property type="evidence" value="ECO:0007669"/>
    <property type="project" value="UniProtKB-KW"/>
</dbReference>
<feature type="region of interest" description="Disordered" evidence="6">
    <location>
        <begin position="91"/>
        <end position="111"/>
    </location>
</feature>
<evidence type="ECO:0000256" key="6">
    <source>
        <dbReference type="SAM" id="MobiDB-lite"/>
    </source>
</evidence>
<organism evidence="8 9">
    <name type="scientific">Pseudomonas putida</name>
    <name type="common">Arthrobacter siderocapsulatus</name>
    <dbReference type="NCBI Taxonomy" id="303"/>
    <lineage>
        <taxon>Bacteria</taxon>
        <taxon>Pseudomonadati</taxon>
        <taxon>Pseudomonadota</taxon>
        <taxon>Gammaproteobacteria</taxon>
        <taxon>Pseudomonadales</taxon>
        <taxon>Pseudomonadaceae</taxon>
        <taxon>Pseudomonas</taxon>
    </lineage>
</organism>
<dbReference type="CDD" id="cd16363">
    <property type="entry name" value="Col_Im_like"/>
    <property type="match status" value="1"/>
</dbReference>
<comment type="caution">
    <text evidence="8">The sequence shown here is derived from an EMBL/GenBank/DDBJ whole genome shotgun (WGS) entry which is preliminary data.</text>
</comment>
<dbReference type="SUPFAM" id="SSF47345">
    <property type="entry name" value="Colicin E immunity proteins"/>
    <property type="match status" value="1"/>
</dbReference>
<dbReference type="InterPro" id="IPR035900">
    <property type="entry name" value="Colicin_E_sf"/>
</dbReference>
<evidence type="ECO:0000313" key="8">
    <source>
        <dbReference type="EMBL" id="MCO1623430.1"/>
    </source>
</evidence>
<keyword evidence="5" id="KW-0078">Bacteriocin</keyword>
<dbReference type="InterPro" id="IPR036302">
    <property type="entry name" value="Pyosin/cloacin_T_dom_sf"/>
</dbReference>
<keyword evidence="4" id="KW-0079">Bacteriocin immunity</keyword>
<gene>
    <name evidence="8" type="ORF">M8C81_22810</name>
</gene>
<reference evidence="8" key="2">
    <citation type="submission" date="2023-08" db="EMBL/GenBank/DDBJ databases">
        <title>Isolation, Identification, Denitrification Characteristics of A Highly Efficient Aerobic Denitrifying Bacterial Strain DS2.</title>
        <authorList>
            <person name="Wang H."/>
        </authorList>
    </citation>
    <scope>NUCLEOTIDE SEQUENCE</scope>
    <source>
        <strain evidence="8">DS2</strain>
    </source>
</reference>
<dbReference type="RefSeq" id="WP_252461187.1">
    <property type="nucleotide sequence ID" value="NZ_JAMHFX010000221.1"/>
</dbReference>
<evidence type="ECO:0000259" key="7">
    <source>
        <dbReference type="Pfam" id="PF06958"/>
    </source>
</evidence>
<evidence type="ECO:0000256" key="5">
    <source>
        <dbReference type="ARBA" id="ARBA00023048"/>
    </source>
</evidence>
<evidence type="ECO:0000256" key="1">
    <source>
        <dbReference type="ARBA" id="ARBA00009346"/>
    </source>
</evidence>
<evidence type="ECO:0000256" key="3">
    <source>
        <dbReference type="ARBA" id="ARBA00023022"/>
    </source>
</evidence>
<proteinExistence type="inferred from homology"/>
<name>A0AAW5HMY9_PSEPU</name>
<keyword evidence="3" id="KW-0044">Antibiotic</keyword>
<dbReference type="Pfam" id="PF01320">
    <property type="entry name" value="Colicin_Pyocin"/>
    <property type="match status" value="1"/>
</dbReference>
<protein>
    <submittedName>
        <fullName evidence="8">S-type pyocin domain-containing protein</fullName>
    </submittedName>
</protein>
<dbReference type="GO" id="GO:0030153">
    <property type="term" value="P:bacteriocin immunity"/>
    <property type="evidence" value="ECO:0007669"/>
    <property type="project" value="UniProtKB-KW"/>
</dbReference>
<accession>A0AAW5HMY9</accession>
<reference evidence="8" key="1">
    <citation type="submission" date="2022-05" db="EMBL/GenBank/DDBJ databases">
        <authorList>
            <person name="Yi M."/>
        </authorList>
    </citation>
    <scope>NUCLEOTIDE SEQUENCE</scope>
    <source>
        <strain evidence="8">DS2</strain>
    </source>
</reference>
<evidence type="ECO:0000256" key="2">
    <source>
        <dbReference type="ARBA" id="ARBA00022529"/>
    </source>
</evidence>
<dbReference type="InterPro" id="IPR016128">
    <property type="entry name" value="Pyosin/cloacin_T_dom"/>
</dbReference>
<evidence type="ECO:0000313" key="9">
    <source>
        <dbReference type="Proteomes" id="UP001202943"/>
    </source>
</evidence>
<dbReference type="InterPro" id="IPR000290">
    <property type="entry name" value="Colicin_pyocin"/>
</dbReference>
<comment type="similarity">
    <text evidence="1">Belongs to the colicins ColE2/ColE8/ColE9 and pyocins S1/S2 family.</text>
</comment>
<evidence type="ECO:0000256" key="4">
    <source>
        <dbReference type="ARBA" id="ARBA00023025"/>
    </source>
</evidence>
<dbReference type="SUPFAM" id="SSF69369">
    <property type="entry name" value="Cloacin translocation domain"/>
    <property type="match status" value="1"/>
</dbReference>
<dbReference type="Gene3D" id="1.10.1200.20">
    <property type="entry name" value="Colicin E immunity protein"/>
    <property type="match status" value="1"/>
</dbReference>
<feature type="domain" description="Pyosin/cloacin translocation" evidence="7">
    <location>
        <begin position="358"/>
        <end position="498"/>
    </location>
</feature>
<dbReference type="GO" id="GO:0031640">
    <property type="term" value="P:killing of cells of another organism"/>
    <property type="evidence" value="ECO:0007669"/>
    <property type="project" value="UniProtKB-KW"/>
</dbReference>
<dbReference type="AlphaFoldDB" id="A0AAW5HMY9"/>
<sequence length="505" mass="54810">MELKPRLEQYEEHSFLGLVEAIWQADVDKPSHDAWIAHFNNIVGHPAGSDLLFYSNADETGNVNSPDYIVKTVKAWHRQNGRAAFLGQTVQPLPPQQNLTREQRASRSSNQNLEKVRKLVAQVHAAQQQAALQLTALEQQLGIDPVASTPEQQLAVSHATLRALESTQHQAKRAVSQLERLQMSVGFARDGAVRDASSPFLNAAIQAVVLQEITAGSQLHAQALAAAQARHPGLYARAVMLIEALEARIAQLARTTATGPGHGPLTLKAHAHAAGLHPALLTAQGLSCEVAQQQHQLIKTFRSAAAELAWQATSVEGQHPGTYADVVEFVLGTPSDDPRFAMTVPLVEMFSGEDLDWAALAAERAEVELPVRLCSTVHGTSSGTSVGVKPFTLYSHVVMTVTQGAVVPSGVRVRAAGWDATRQVFAFTSEGKAPVTVLWQKGRAPNALKDLASPPSIGFLHMPKVPLIDRFADLFQVEFDDYVVVFPPDAGVVPLYIMFRDRREL</sequence>
<dbReference type="Pfam" id="PF06958">
    <property type="entry name" value="Pyocin_S"/>
    <property type="match status" value="1"/>
</dbReference>
<dbReference type="GO" id="GO:0015643">
    <property type="term" value="F:toxic substance binding"/>
    <property type="evidence" value="ECO:0007669"/>
    <property type="project" value="InterPro"/>
</dbReference>
<keyword evidence="2" id="KW-0929">Antimicrobial</keyword>
<dbReference type="EMBL" id="JAMHFX010000221">
    <property type="protein sequence ID" value="MCO1623430.1"/>
    <property type="molecule type" value="Genomic_DNA"/>
</dbReference>
<dbReference type="Proteomes" id="UP001202943">
    <property type="component" value="Unassembled WGS sequence"/>
</dbReference>